<feature type="transmembrane region" description="Helical" evidence="2">
    <location>
        <begin position="178"/>
        <end position="197"/>
    </location>
</feature>
<dbReference type="AlphaFoldDB" id="A0A2M8GNA2"/>
<feature type="region of interest" description="Disordered" evidence="1">
    <location>
        <begin position="142"/>
        <end position="169"/>
    </location>
</feature>
<evidence type="ECO:0008006" key="5">
    <source>
        <dbReference type="Google" id="ProtNLM"/>
    </source>
</evidence>
<accession>A0A2M8GNA2</accession>
<evidence type="ECO:0000313" key="4">
    <source>
        <dbReference type="Proteomes" id="UP000229370"/>
    </source>
</evidence>
<dbReference type="Gene3D" id="2.60.40.680">
    <property type="match status" value="1"/>
</dbReference>
<feature type="compositionally biased region" description="Low complexity" evidence="1">
    <location>
        <begin position="142"/>
        <end position="160"/>
    </location>
</feature>
<evidence type="ECO:0000256" key="2">
    <source>
        <dbReference type="SAM" id="Phobius"/>
    </source>
</evidence>
<dbReference type="SUPFAM" id="SSF49384">
    <property type="entry name" value="Carbohydrate-binding domain"/>
    <property type="match status" value="1"/>
</dbReference>
<dbReference type="InterPro" id="IPR008965">
    <property type="entry name" value="CBM2/CBM3_carb-bd_dom_sf"/>
</dbReference>
<keyword evidence="2" id="KW-0812">Transmembrane</keyword>
<sequence length="208" mass="22537">MKKTSLIIFLFISYFFLWPRFLSASVLAVKYSLVAPNPPYTRGQTIRFTINIDTQGATIKTGQIGMTYETQYLEFVSTTPGNAMTTVSTSQLEGGKLLLSGENTTGFSGAGVFAYVDLKLIATSAGETELCVLWAPSITPTTIPTTTAPTSPPTTGAPTSVPQPTKLPTSGEVKKTNAAVFFGFIFIITFSLFRFLNKNVLFKKSKKT</sequence>
<evidence type="ECO:0000256" key="1">
    <source>
        <dbReference type="SAM" id="MobiDB-lite"/>
    </source>
</evidence>
<dbReference type="GO" id="GO:0030246">
    <property type="term" value="F:carbohydrate binding"/>
    <property type="evidence" value="ECO:0007669"/>
    <property type="project" value="InterPro"/>
</dbReference>
<reference evidence="4" key="1">
    <citation type="submission" date="2017-09" db="EMBL/GenBank/DDBJ databases">
        <title>Depth-based differentiation of microbial function through sediment-hosted aquifers and enrichment of novel symbionts in the deep terrestrial subsurface.</title>
        <authorList>
            <person name="Probst A.J."/>
            <person name="Ladd B."/>
            <person name="Jarett J.K."/>
            <person name="Geller-Mcgrath D.E."/>
            <person name="Sieber C.M.K."/>
            <person name="Emerson J.B."/>
            <person name="Anantharaman K."/>
            <person name="Thomas B.C."/>
            <person name="Malmstrom R."/>
            <person name="Stieglmeier M."/>
            <person name="Klingl A."/>
            <person name="Woyke T."/>
            <person name="Ryan C.M."/>
            <person name="Banfield J.F."/>
        </authorList>
    </citation>
    <scope>NUCLEOTIDE SEQUENCE [LARGE SCALE GENOMIC DNA]</scope>
</reference>
<dbReference type="Proteomes" id="UP000229370">
    <property type="component" value="Unassembled WGS sequence"/>
</dbReference>
<proteinExistence type="predicted"/>
<gene>
    <name evidence="3" type="ORF">CO007_01580</name>
</gene>
<protein>
    <recommendedName>
        <fullName evidence="5">Cohesin domain-containing protein</fullName>
    </recommendedName>
</protein>
<comment type="caution">
    <text evidence="3">The sequence shown here is derived from an EMBL/GenBank/DDBJ whole genome shotgun (WGS) entry which is preliminary data.</text>
</comment>
<organism evidence="3 4">
    <name type="scientific">Candidatus Roizmanbacteria bacterium CG_4_8_14_3_um_filter_36_10</name>
    <dbReference type="NCBI Taxonomy" id="1974834"/>
    <lineage>
        <taxon>Bacteria</taxon>
        <taxon>Candidatus Roizmaniibacteriota</taxon>
    </lineage>
</organism>
<dbReference type="EMBL" id="PFQK01000032">
    <property type="protein sequence ID" value="PJC82016.1"/>
    <property type="molecule type" value="Genomic_DNA"/>
</dbReference>
<name>A0A2M8GNA2_9BACT</name>
<evidence type="ECO:0000313" key="3">
    <source>
        <dbReference type="EMBL" id="PJC82016.1"/>
    </source>
</evidence>
<keyword evidence="2" id="KW-1133">Transmembrane helix</keyword>
<keyword evidence="2" id="KW-0472">Membrane</keyword>